<proteinExistence type="predicted"/>
<keyword evidence="2" id="KW-1185">Reference proteome</keyword>
<evidence type="ECO:0000313" key="1">
    <source>
        <dbReference type="EMBL" id="NVP54740.1"/>
    </source>
</evidence>
<reference evidence="1 2" key="1">
    <citation type="submission" date="2020-06" db="EMBL/GenBank/DDBJ databases">
        <title>Rhizobium sp.nov. isolated from the tomato plant.</title>
        <authorList>
            <person name="Thin K.K."/>
            <person name="Zhang X."/>
            <person name="He S."/>
        </authorList>
    </citation>
    <scope>NUCLEOTIDE SEQUENCE [LARGE SCALE GENOMIC DNA]</scope>
    <source>
        <strain evidence="1 2">DBTS2</strain>
    </source>
</reference>
<protein>
    <submittedName>
        <fullName evidence="1">Uncharacterized protein</fullName>
    </submittedName>
</protein>
<evidence type="ECO:0000313" key="2">
    <source>
        <dbReference type="Proteomes" id="UP000659172"/>
    </source>
</evidence>
<accession>A0ABX2QAI9</accession>
<comment type="caution">
    <text evidence="1">The sequence shown here is derived from an EMBL/GenBank/DDBJ whole genome shotgun (WGS) entry which is preliminary data.</text>
</comment>
<gene>
    <name evidence="1" type="ORF">HV823_05675</name>
</gene>
<organism evidence="1 2">
    <name type="scientific">Mycoplana rhizolycopersici</name>
    <dbReference type="NCBI Taxonomy" id="2746702"/>
    <lineage>
        <taxon>Bacteria</taxon>
        <taxon>Pseudomonadati</taxon>
        <taxon>Pseudomonadota</taxon>
        <taxon>Alphaproteobacteria</taxon>
        <taxon>Hyphomicrobiales</taxon>
        <taxon>Rhizobiaceae</taxon>
        <taxon>Mycoplana</taxon>
    </lineage>
</organism>
<dbReference type="Proteomes" id="UP000659172">
    <property type="component" value="Unassembled WGS sequence"/>
</dbReference>
<sequence>MTMTAFNPATAAAALKRFAEANAHPSLRQQISSPEVWSVIEEMTRQGFSLKTIARGLNAAGIEIAEATCLNYIATIRKEKEVAEGAQE</sequence>
<dbReference type="RefSeq" id="WP_132408511.1">
    <property type="nucleotide sequence ID" value="NZ_JABXYK010000003.1"/>
</dbReference>
<dbReference type="EMBL" id="JABXYK010000003">
    <property type="protein sequence ID" value="NVP54740.1"/>
    <property type="molecule type" value="Genomic_DNA"/>
</dbReference>
<name>A0ABX2QAI9_9HYPH</name>